<keyword evidence="2" id="KW-1185">Reference proteome</keyword>
<dbReference type="Proteomes" id="UP000029453">
    <property type="component" value="Unassembled WGS sequence"/>
</dbReference>
<name>M9LYQ3_PAEPP</name>
<gene>
    <name evidence="1" type="ORF">PPOP_0634</name>
</gene>
<dbReference type="RefSeq" id="WP_006284583.1">
    <property type="nucleotide sequence ID" value="NZ_BALG01000026.1"/>
</dbReference>
<protein>
    <submittedName>
        <fullName evidence="1">Permease component</fullName>
    </submittedName>
</protein>
<evidence type="ECO:0000313" key="1">
    <source>
        <dbReference type="EMBL" id="GAC41284.1"/>
    </source>
</evidence>
<accession>M9LYQ3</accession>
<evidence type="ECO:0000313" key="2">
    <source>
        <dbReference type="Proteomes" id="UP000029453"/>
    </source>
</evidence>
<dbReference type="OrthoDB" id="2596200at2"/>
<proteinExistence type="predicted"/>
<reference evidence="1 2" key="1">
    <citation type="submission" date="2012-10" db="EMBL/GenBank/DDBJ databases">
        <title>Draft Genome Sequence of Paenibacillus popilliae ATCC 14706T.</title>
        <authorList>
            <person name="Iiyama K."/>
            <person name="Mori K."/>
            <person name="Mon H."/>
            <person name="Chieda Y."/>
            <person name="Lee J.M."/>
            <person name="Kusakabe T."/>
            <person name="Tashiro K."/>
            <person name="Asano S."/>
            <person name="Yasunaga-Aoki C."/>
            <person name="Shimizu S."/>
        </authorList>
    </citation>
    <scope>NUCLEOTIDE SEQUENCE [LARGE SCALE GENOMIC DNA]</scope>
    <source>
        <strain evidence="1 2">ATCC 14706</strain>
    </source>
</reference>
<sequence length="213" mass="23902">MTNERLAGLAELVDEGIQLERKIKEAGKLLDAIKAELQAAAVEVMDNKNLKWLQIFGSNGHFNIAQKEKFEIDDYTALVDVMGEKAKAKIVRKEEIKYAVEARFKEALIALFKGDFATDGQMLDSVLQGLGLDAAAVKLVKKKLKGDYIKDKRVLESVGVTGECEEELDAIRHIKNAELIDRFFSDLTPEQLLRVRKSVYVEDQVGVGLEYEK</sequence>
<comment type="caution">
    <text evidence="1">The sequence shown here is derived from an EMBL/GenBank/DDBJ whole genome shotgun (WGS) entry which is preliminary data.</text>
</comment>
<dbReference type="EMBL" id="BALG01000026">
    <property type="protein sequence ID" value="GAC41284.1"/>
    <property type="molecule type" value="Genomic_DNA"/>
</dbReference>
<organism evidence="1 2">
    <name type="scientific">Paenibacillus popilliae ATCC 14706</name>
    <dbReference type="NCBI Taxonomy" id="1212764"/>
    <lineage>
        <taxon>Bacteria</taxon>
        <taxon>Bacillati</taxon>
        <taxon>Bacillota</taxon>
        <taxon>Bacilli</taxon>
        <taxon>Bacillales</taxon>
        <taxon>Paenibacillaceae</taxon>
        <taxon>Paenibacillus</taxon>
    </lineage>
</organism>
<dbReference type="AlphaFoldDB" id="M9LYQ3"/>